<gene>
    <name evidence="1" type="ORF">DDF84_032925</name>
</gene>
<keyword evidence="1" id="KW-0614">Plasmid</keyword>
<protein>
    <submittedName>
        <fullName evidence="1">Uncharacterized protein</fullName>
    </submittedName>
</protein>
<dbReference type="Proteomes" id="UP000253772">
    <property type="component" value="Plasmid p1"/>
</dbReference>
<reference evidence="1 2" key="1">
    <citation type="submission" date="2019-03" db="EMBL/GenBank/DDBJ databases">
        <title>Comparative insights into the high quality Complete genome sequence of highly metal resistant Cupriavidus metallidurans strain BS1 isolated from a gold-copper mine.</title>
        <authorList>
            <person name="Mazhar H.S."/>
            <person name="Rensing C."/>
        </authorList>
    </citation>
    <scope>NUCLEOTIDE SEQUENCE [LARGE SCALE GENOMIC DNA]</scope>
    <source>
        <strain evidence="1 2">BS1</strain>
        <plasmid evidence="1 2">p1</plasmid>
    </source>
</reference>
<accession>A0A2L0XDM5</accession>
<evidence type="ECO:0000313" key="2">
    <source>
        <dbReference type="Proteomes" id="UP000253772"/>
    </source>
</evidence>
<dbReference type="RefSeq" id="WP_017512634.1">
    <property type="nucleotide sequence ID" value="NZ_CP026546.1"/>
</dbReference>
<name>A0A2L0XDM5_9BURK</name>
<dbReference type="OrthoDB" id="8964433at2"/>
<dbReference type="GeneID" id="60825071"/>
<organism evidence="1 2">
    <name type="scientific">Cupriavidus metallidurans</name>
    <dbReference type="NCBI Taxonomy" id="119219"/>
    <lineage>
        <taxon>Bacteria</taxon>
        <taxon>Pseudomonadati</taxon>
        <taxon>Pseudomonadota</taxon>
        <taxon>Betaproteobacteria</taxon>
        <taxon>Burkholderiales</taxon>
        <taxon>Burkholderiaceae</taxon>
        <taxon>Cupriavidus</taxon>
    </lineage>
</organism>
<proteinExistence type="predicted"/>
<geneLocation type="plasmid" evidence="1">
    <name>p1</name>
</geneLocation>
<evidence type="ECO:0000313" key="1">
    <source>
        <dbReference type="EMBL" id="QBP14509.1"/>
    </source>
</evidence>
<sequence length="110" mass="12403">MMQTIVARKFALSGQHDHLATLASGLHFHGLYTLRQRPTVATVQGELCYSLWVEDLTGRLQCTIPVWKTAWQEDGNFKSQHLLIKAYAVGDGSRLVGRINSMEPVHVVWD</sequence>
<dbReference type="EMBL" id="CP037902">
    <property type="protein sequence ID" value="QBP14509.1"/>
    <property type="molecule type" value="Genomic_DNA"/>
</dbReference>
<dbReference type="AlphaFoldDB" id="A0A2L0XDM5"/>